<organism evidence="2 3">
    <name type="scientific">Rhodovulum sulfidophilum</name>
    <name type="common">Rhodobacter sulfidophilus</name>
    <dbReference type="NCBI Taxonomy" id="35806"/>
    <lineage>
        <taxon>Bacteria</taxon>
        <taxon>Pseudomonadati</taxon>
        <taxon>Pseudomonadota</taxon>
        <taxon>Alphaproteobacteria</taxon>
        <taxon>Rhodobacterales</taxon>
        <taxon>Paracoccaceae</taxon>
        <taxon>Rhodovulum</taxon>
    </lineage>
</organism>
<evidence type="ECO:0000313" key="2">
    <source>
        <dbReference type="EMBL" id="BAQ71243.1"/>
    </source>
</evidence>
<dbReference type="PATRIC" id="fig|35806.4.peg.4227"/>
<dbReference type="InterPro" id="IPR006528">
    <property type="entry name" value="Phage_head_morphogenesis_dom"/>
</dbReference>
<sequence length="611" mass="67130">MCEACLKVNAAHRYDPTRTTTLRRQFEAAAARRFRNLAAKIREEVDRQDGFGLKTNRGRFDQPRSDQKVAAFMDWLQQQQDAGILEVRRGERLDGAGSRSWASLYVRNAYQKGIAQAASRMRAQGAPVAPEWVEKAFTRPFHVDRVALAYTRAYSDLRGITDAMDQQISRTLAEGLSQGLGPREISRALTDRVHKIGITRARMMARTEVIRAHADASLNAYQEAGVSGVAIEAEFATAGDNAVCPQCEALARGGPYTLDKARGLIPVHPNCRCAWVPIVPRTRRGETSAAAQAAAQGRPMTAAQAMQAMPVARANSHNAFDGTPEPALRVIQKTPDLKGMVKGKPGAYMDHEGRMSMGKHTPGTVAYKRTFRHEFGHHIDRNLGDGRGFASFAAVDELAADNKALETARSGMFRNDRAGSTALRKTIAKNEAAAEQEFRRAILAADAGGYVTDAKRILDEMTPLGEDGVKALYGVNEIRPTDAIAFVAAWNRKDVYQLLHDLPSRFGRRVLHDSPLAGMQDVFEAGTAGKIRIAFGHGEGYYKTRLAYDRHIGAAKKIGARTFTGSQLAEAFANWFEAYGSETLADYQTFKHLWPSMSQRFEEIIGGGEDG</sequence>
<dbReference type="EMBL" id="AP014800">
    <property type="protein sequence ID" value="BAQ71243.1"/>
    <property type="molecule type" value="Genomic_DNA"/>
</dbReference>
<evidence type="ECO:0000259" key="1">
    <source>
        <dbReference type="Pfam" id="PF04233"/>
    </source>
</evidence>
<accession>A0A0D6B804</accession>
<gene>
    <name evidence="2" type="ORF">NHU_04121</name>
</gene>
<proteinExistence type="predicted"/>
<dbReference type="KEGG" id="rsu:NHU_04121"/>
<evidence type="ECO:0000313" key="3">
    <source>
        <dbReference type="Proteomes" id="UP000064912"/>
    </source>
</evidence>
<name>A0A0D6B804_RHOSU</name>
<feature type="domain" description="Phage head morphogenesis" evidence="1">
    <location>
        <begin position="166"/>
        <end position="274"/>
    </location>
</feature>
<dbReference type="AlphaFoldDB" id="A0A0D6B804"/>
<dbReference type="Proteomes" id="UP000064912">
    <property type="component" value="Chromosome"/>
</dbReference>
<protein>
    <submittedName>
        <fullName evidence="2">Phage head morphogenesis protein, SPP1 gp7 family</fullName>
    </submittedName>
</protein>
<dbReference type="NCBIfam" id="TIGR01641">
    <property type="entry name" value="phageSPP1_gp7"/>
    <property type="match status" value="1"/>
</dbReference>
<dbReference type="Pfam" id="PF04233">
    <property type="entry name" value="Phage_Mu_F"/>
    <property type="match status" value="1"/>
</dbReference>
<reference evidence="2 3" key="1">
    <citation type="submission" date="2015-02" db="EMBL/GenBank/DDBJ databases">
        <title>Genome sequene of Rhodovulum sulfidophilum DSM 2351.</title>
        <authorList>
            <person name="Nagao N."/>
        </authorList>
    </citation>
    <scope>NUCLEOTIDE SEQUENCE [LARGE SCALE GENOMIC DNA]</scope>
    <source>
        <strain evidence="2 3">DSM 2351</strain>
    </source>
</reference>